<gene>
    <name evidence="2" type="ORF">PVAP13_5KG157600</name>
</gene>
<feature type="region of interest" description="Disordered" evidence="1">
    <location>
        <begin position="1"/>
        <end position="35"/>
    </location>
</feature>
<sequence length="275" mass="29441">MSSITAGTYPESVGSCHPPTPPSPPPHYPAPPSAIHGAPLRRRFDFFDASSGSDLDDDDFIRAVEYIERAPPCICKRGNCVVERDEQRGRWVYVCPSQPGHGACSYMMRVVAAVNEPTQTGTMGDEHLKVNHKKEANENNLVQAEEDKDINGPVNPSQPVEKEAHGNNLLQTGDNIANGSVNSPQSDDECPVDVVSNEIVLAAQTTPSAEVCQASPSMKCETTAMAEAPRNSPVPPYGTSSPINPRSENRVSPTGWILKACGELMISCCSGLCAP</sequence>
<proteinExistence type="predicted"/>
<reference evidence="2" key="1">
    <citation type="submission" date="2020-05" db="EMBL/GenBank/DDBJ databases">
        <title>WGS assembly of Panicum virgatum.</title>
        <authorList>
            <person name="Lovell J.T."/>
            <person name="Jenkins J."/>
            <person name="Shu S."/>
            <person name="Juenger T.E."/>
            <person name="Schmutz J."/>
        </authorList>
    </citation>
    <scope>NUCLEOTIDE SEQUENCE</scope>
    <source>
        <strain evidence="2">AP13</strain>
    </source>
</reference>
<comment type="caution">
    <text evidence="2">The sequence shown here is derived from an EMBL/GenBank/DDBJ whole genome shotgun (WGS) entry which is preliminary data.</text>
</comment>
<evidence type="ECO:0000313" key="3">
    <source>
        <dbReference type="Proteomes" id="UP000823388"/>
    </source>
</evidence>
<organism evidence="2 3">
    <name type="scientific">Panicum virgatum</name>
    <name type="common">Blackwell switchgrass</name>
    <dbReference type="NCBI Taxonomy" id="38727"/>
    <lineage>
        <taxon>Eukaryota</taxon>
        <taxon>Viridiplantae</taxon>
        <taxon>Streptophyta</taxon>
        <taxon>Embryophyta</taxon>
        <taxon>Tracheophyta</taxon>
        <taxon>Spermatophyta</taxon>
        <taxon>Magnoliopsida</taxon>
        <taxon>Liliopsida</taxon>
        <taxon>Poales</taxon>
        <taxon>Poaceae</taxon>
        <taxon>PACMAD clade</taxon>
        <taxon>Panicoideae</taxon>
        <taxon>Panicodae</taxon>
        <taxon>Paniceae</taxon>
        <taxon>Panicinae</taxon>
        <taxon>Panicum</taxon>
        <taxon>Panicum sect. Hiantes</taxon>
    </lineage>
</organism>
<keyword evidence="3" id="KW-1185">Reference proteome</keyword>
<dbReference type="Proteomes" id="UP000823388">
    <property type="component" value="Chromosome 5K"/>
</dbReference>
<feature type="compositionally biased region" description="Polar residues" evidence="1">
    <location>
        <begin position="238"/>
        <end position="249"/>
    </location>
</feature>
<name>A0A8T0SIJ1_PANVG</name>
<feature type="region of interest" description="Disordered" evidence="1">
    <location>
        <begin position="223"/>
        <end position="249"/>
    </location>
</feature>
<evidence type="ECO:0000256" key="1">
    <source>
        <dbReference type="SAM" id="MobiDB-lite"/>
    </source>
</evidence>
<protein>
    <submittedName>
        <fullName evidence="2">Uncharacterized protein</fullName>
    </submittedName>
</protein>
<evidence type="ECO:0000313" key="2">
    <source>
        <dbReference type="EMBL" id="KAG2596386.1"/>
    </source>
</evidence>
<dbReference type="EMBL" id="CM029045">
    <property type="protein sequence ID" value="KAG2596386.1"/>
    <property type="molecule type" value="Genomic_DNA"/>
</dbReference>
<feature type="compositionally biased region" description="Pro residues" evidence="1">
    <location>
        <begin position="18"/>
        <end position="32"/>
    </location>
</feature>
<accession>A0A8T0SIJ1</accession>
<dbReference type="AlphaFoldDB" id="A0A8T0SIJ1"/>